<evidence type="ECO:0000313" key="2">
    <source>
        <dbReference type="EMBL" id="EER42220.1"/>
    </source>
</evidence>
<dbReference type="EMBL" id="GG692422">
    <property type="protein sequence ID" value="EER42220.1"/>
    <property type="molecule type" value="Genomic_DNA"/>
</dbReference>
<evidence type="ECO:0000259" key="1">
    <source>
        <dbReference type="PROSITE" id="PS00028"/>
    </source>
</evidence>
<feature type="domain" description="C2H2-type" evidence="1">
    <location>
        <begin position="111"/>
        <end position="133"/>
    </location>
</feature>
<gene>
    <name evidence="2" type="ORF">HCDG_03679</name>
</gene>
<dbReference type="OrthoDB" id="4191278at2759"/>
<dbReference type="AlphaFoldDB" id="C6HCD0"/>
<name>C6HCD0_AJECH</name>
<proteinExistence type="predicted"/>
<sequence>MVLLLSALSVANGSRIGQHLSNIARITLMTQRPPQRSSYGFLEAYLASSDHNKINHPSLWDAGITGYRPGCLLDKRKTANQRLTPLLGSQLLKREMERHYKALEKGSPMRCGPHCDLLFDWVSDIQHHNQDIHCIPMPKQNPGCKPKSLDSYFISPKVKSNTSADFAVHITTPGGHKRKYGSSDKPKLMGKRRKHIGQHGSVDGNLCCKNTFRPTKHQRMLTQQMAKH</sequence>
<protein>
    <recommendedName>
        <fullName evidence="1">C2H2-type domain-containing protein</fullName>
    </recommendedName>
</protein>
<evidence type="ECO:0000313" key="3">
    <source>
        <dbReference type="Proteomes" id="UP000002624"/>
    </source>
</evidence>
<dbReference type="HOGENOM" id="CLU_1214474_0_0_1"/>
<dbReference type="Proteomes" id="UP000002624">
    <property type="component" value="Unassembled WGS sequence"/>
</dbReference>
<dbReference type="InterPro" id="IPR013087">
    <property type="entry name" value="Znf_C2H2_type"/>
</dbReference>
<dbReference type="PROSITE" id="PS00028">
    <property type="entry name" value="ZINC_FINGER_C2H2_1"/>
    <property type="match status" value="1"/>
</dbReference>
<accession>C6HCD0</accession>
<organism evidence="2 3">
    <name type="scientific">Ajellomyces capsulatus (strain H143)</name>
    <name type="common">Darling's disease fungus</name>
    <name type="synonym">Histoplasma capsulatum</name>
    <dbReference type="NCBI Taxonomy" id="544712"/>
    <lineage>
        <taxon>Eukaryota</taxon>
        <taxon>Fungi</taxon>
        <taxon>Dikarya</taxon>
        <taxon>Ascomycota</taxon>
        <taxon>Pezizomycotina</taxon>
        <taxon>Eurotiomycetes</taxon>
        <taxon>Eurotiomycetidae</taxon>
        <taxon>Onygenales</taxon>
        <taxon>Ajellomycetaceae</taxon>
        <taxon>Histoplasma</taxon>
    </lineage>
</organism>
<dbReference type="OMA" id="DFAVHIT"/>
<dbReference type="VEuPathDB" id="FungiDB:HCDG_03679"/>
<reference evidence="3" key="1">
    <citation type="submission" date="2009-05" db="EMBL/GenBank/DDBJ databases">
        <title>The genome sequence of Ajellomyces capsulatus strain H143.</title>
        <authorList>
            <person name="Champion M."/>
            <person name="Cuomo C.A."/>
            <person name="Ma L.-J."/>
            <person name="Henn M.R."/>
            <person name="Sil A."/>
            <person name="Goldman B."/>
            <person name="Young S.K."/>
            <person name="Kodira C.D."/>
            <person name="Zeng Q."/>
            <person name="Koehrsen M."/>
            <person name="Alvarado L."/>
            <person name="Berlin A.M."/>
            <person name="Borenstein D."/>
            <person name="Chen Z."/>
            <person name="Engels R."/>
            <person name="Freedman E."/>
            <person name="Gellesch M."/>
            <person name="Goldberg J."/>
            <person name="Griggs A."/>
            <person name="Gujja S."/>
            <person name="Heiman D.I."/>
            <person name="Hepburn T.A."/>
            <person name="Howarth C."/>
            <person name="Jen D."/>
            <person name="Larson L."/>
            <person name="Lewis B."/>
            <person name="Mehta T."/>
            <person name="Park D."/>
            <person name="Pearson M."/>
            <person name="Roberts A."/>
            <person name="Saif S."/>
            <person name="Shea T.D."/>
            <person name="Shenoy N."/>
            <person name="Sisk P."/>
            <person name="Stolte C."/>
            <person name="Sykes S."/>
            <person name="Walk T."/>
            <person name="White J."/>
            <person name="Yandava C."/>
            <person name="Klein B."/>
            <person name="McEwen J.G."/>
            <person name="Puccia R."/>
            <person name="Goldman G.H."/>
            <person name="Felipe M.S."/>
            <person name="Nino-Vega G."/>
            <person name="San-Blas G."/>
            <person name="Taylor J.W."/>
            <person name="Mendoza L."/>
            <person name="Galagan J.E."/>
            <person name="Nusbaum C."/>
            <person name="Birren B.W."/>
        </authorList>
    </citation>
    <scope>NUCLEOTIDE SEQUENCE [LARGE SCALE GENOMIC DNA]</scope>
    <source>
        <strain evidence="3">H143</strain>
    </source>
</reference>
<dbReference type="STRING" id="544712.C6HCD0"/>